<dbReference type="InterPro" id="IPR038084">
    <property type="entry name" value="PduO/GlcC-like_sf"/>
</dbReference>
<evidence type="ECO:0000256" key="1">
    <source>
        <dbReference type="SAM" id="MobiDB-lite"/>
    </source>
</evidence>
<sequence>MPPGRPRLDLEPYKDDITEAFNRRETVESMIKGLAAKGIEVNGKTFQRRLREWGLYRYAKTPKKQSGTGRTSIVGSNSSSVTASVTQPALQPITQQDEIPDSRSNMSQKVWTRRNPAGFGLEKSLEAVRNPDAAPVSIPSPPRDVEALKEDGDSFTLSSFTYEDAFELGHLLHARLLPFALKNGKSTLVSIALANSQQTLFQTSVGPGSLPDHEIWVQRKRNSVLRWGCSTWLLHNKMGGDEKLFASKSGMSPEQASKYAIHGGGVPIRVQGVEGVVAVVVVSGLKQDEDHGVIVDVIKSNWQ</sequence>
<dbReference type="PANTHER" id="PTHR28255:SF1">
    <property type="entry name" value="UPF0303 PROTEIN YBR137W"/>
    <property type="match status" value="1"/>
</dbReference>
<reference evidence="3" key="1">
    <citation type="journal article" date="2014" name="Genome Announc.">
        <title>Draft genome sequence of Colletotrichum sublineola, a destructive pathogen of cultivated sorghum.</title>
        <authorList>
            <person name="Baroncelli R."/>
            <person name="Sanz-Martin J.M."/>
            <person name="Rech G.E."/>
            <person name="Sukno S.A."/>
            <person name="Thon M.R."/>
        </authorList>
    </citation>
    <scope>NUCLEOTIDE SEQUENCE [LARGE SCALE GENOMIC DNA]</scope>
    <source>
        <strain evidence="3">TX430BB</strain>
    </source>
</reference>
<dbReference type="GO" id="GO:0006620">
    <property type="term" value="P:post-translational protein targeting to endoplasmic reticulum membrane"/>
    <property type="evidence" value="ECO:0007669"/>
    <property type="project" value="TreeGrafter"/>
</dbReference>
<dbReference type="OrthoDB" id="2209940at2759"/>
<dbReference type="eggNOG" id="ENOG502S03S">
    <property type="taxonomic scope" value="Eukaryota"/>
</dbReference>
<evidence type="ECO:0008006" key="4">
    <source>
        <dbReference type="Google" id="ProtNLM"/>
    </source>
</evidence>
<organism evidence="2 3">
    <name type="scientific">Colletotrichum sublineola</name>
    <name type="common">Sorghum anthracnose fungus</name>
    <dbReference type="NCBI Taxonomy" id="1173701"/>
    <lineage>
        <taxon>Eukaryota</taxon>
        <taxon>Fungi</taxon>
        <taxon>Dikarya</taxon>
        <taxon>Ascomycota</taxon>
        <taxon>Pezizomycotina</taxon>
        <taxon>Sordariomycetes</taxon>
        <taxon>Hypocreomycetidae</taxon>
        <taxon>Glomerellales</taxon>
        <taxon>Glomerellaceae</taxon>
        <taxon>Colletotrichum</taxon>
        <taxon>Colletotrichum graminicola species complex</taxon>
    </lineage>
</organism>
<name>A0A066XY52_COLSU</name>
<feature type="region of interest" description="Disordered" evidence="1">
    <location>
        <begin position="62"/>
        <end position="86"/>
    </location>
</feature>
<proteinExistence type="predicted"/>
<evidence type="ECO:0000313" key="3">
    <source>
        <dbReference type="Proteomes" id="UP000027238"/>
    </source>
</evidence>
<dbReference type="OMA" id="WTRRNPA"/>
<feature type="compositionally biased region" description="Polar residues" evidence="1">
    <location>
        <begin position="64"/>
        <end position="86"/>
    </location>
</feature>
<dbReference type="AlphaFoldDB" id="A0A066XY52"/>
<accession>A0A066XY52</accession>
<dbReference type="InterPro" id="IPR010371">
    <property type="entry name" value="YBR137W-like"/>
</dbReference>
<evidence type="ECO:0000313" key="2">
    <source>
        <dbReference type="EMBL" id="KDN70671.1"/>
    </source>
</evidence>
<dbReference type="Pfam" id="PF03928">
    <property type="entry name" value="HbpS-like"/>
    <property type="match status" value="1"/>
</dbReference>
<dbReference type="InterPro" id="IPR005624">
    <property type="entry name" value="PduO/GlcC-like"/>
</dbReference>
<dbReference type="SUPFAM" id="SSF143744">
    <property type="entry name" value="GlcG-like"/>
    <property type="match status" value="1"/>
</dbReference>
<dbReference type="EMBL" id="JMSE01000316">
    <property type="protein sequence ID" value="KDN70671.1"/>
    <property type="molecule type" value="Genomic_DNA"/>
</dbReference>
<dbReference type="GO" id="GO:0072380">
    <property type="term" value="C:TRC complex"/>
    <property type="evidence" value="ECO:0007669"/>
    <property type="project" value="TreeGrafter"/>
</dbReference>
<keyword evidence="3" id="KW-1185">Reference proteome</keyword>
<dbReference type="HOGENOM" id="CLU_806555_0_0_1"/>
<dbReference type="Gene3D" id="3.30.450.150">
    <property type="entry name" value="Haem-degrading domain"/>
    <property type="match status" value="1"/>
</dbReference>
<dbReference type="Proteomes" id="UP000027238">
    <property type="component" value="Unassembled WGS sequence"/>
</dbReference>
<dbReference type="PANTHER" id="PTHR28255">
    <property type="match status" value="1"/>
</dbReference>
<protein>
    <recommendedName>
        <fullName evidence="4">DUF967 domain-containing protein</fullName>
    </recommendedName>
</protein>
<dbReference type="STRING" id="1173701.A0A066XY52"/>
<comment type="caution">
    <text evidence="2">The sequence shown here is derived from an EMBL/GenBank/DDBJ whole genome shotgun (WGS) entry which is preliminary data.</text>
</comment>
<gene>
    <name evidence="2" type="ORF">CSUB01_08327</name>
</gene>